<dbReference type="EMBL" id="DXEQ01000101">
    <property type="protein sequence ID" value="HIX72072.1"/>
    <property type="molecule type" value="Genomic_DNA"/>
</dbReference>
<dbReference type="Proteomes" id="UP000886805">
    <property type="component" value="Unassembled WGS sequence"/>
</dbReference>
<comment type="caution">
    <text evidence="1">The sequence shown here is derived from an EMBL/GenBank/DDBJ whole genome shotgun (WGS) entry which is preliminary data.</text>
</comment>
<proteinExistence type="predicted"/>
<evidence type="ECO:0000313" key="1">
    <source>
        <dbReference type="EMBL" id="HIX72072.1"/>
    </source>
</evidence>
<accession>A0A9D2BE18</accession>
<protein>
    <submittedName>
        <fullName evidence="1">Uncharacterized protein</fullName>
    </submittedName>
</protein>
<dbReference type="AlphaFoldDB" id="A0A9D2BE18"/>
<gene>
    <name evidence="1" type="ORF">H9849_03525</name>
</gene>
<reference evidence="1" key="2">
    <citation type="submission" date="2021-04" db="EMBL/GenBank/DDBJ databases">
        <authorList>
            <person name="Gilroy R."/>
        </authorList>
    </citation>
    <scope>NUCLEOTIDE SEQUENCE</scope>
    <source>
        <strain evidence="1">ChiSxjej3B15-1167</strain>
    </source>
</reference>
<sequence>MKTWRKPAINIYDVKMDENIASSGDDTVPVKPELKSGFISYYLGFGGDNFRFDDRGRIQETNVTYILIGSHRYVYWYNVDDIRDCKA</sequence>
<organism evidence="1 2">
    <name type="scientific">Candidatus Anaerobutyricum stercoripullorum</name>
    <dbReference type="NCBI Taxonomy" id="2838456"/>
    <lineage>
        <taxon>Bacteria</taxon>
        <taxon>Bacillati</taxon>
        <taxon>Bacillota</taxon>
        <taxon>Clostridia</taxon>
        <taxon>Lachnospirales</taxon>
        <taxon>Lachnospiraceae</taxon>
        <taxon>Anaerobutyricum</taxon>
    </lineage>
</organism>
<name>A0A9D2BE18_9FIRM</name>
<reference evidence="1" key="1">
    <citation type="journal article" date="2021" name="PeerJ">
        <title>Extensive microbial diversity within the chicken gut microbiome revealed by metagenomics and culture.</title>
        <authorList>
            <person name="Gilroy R."/>
            <person name="Ravi A."/>
            <person name="Getino M."/>
            <person name="Pursley I."/>
            <person name="Horton D.L."/>
            <person name="Alikhan N.F."/>
            <person name="Baker D."/>
            <person name="Gharbi K."/>
            <person name="Hall N."/>
            <person name="Watson M."/>
            <person name="Adriaenssens E.M."/>
            <person name="Foster-Nyarko E."/>
            <person name="Jarju S."/>
            <person name="Secka A."/>
            <person name="Antonio M."/>
            <person name="Oren A."/>
            <person name="Chaudhuri R.R."/>
            <person name="La Ragione R."/>
            <person name="Hildebrand F."/>
            <person name="Pallen M.J."/>
        </authorList>
    </citation>
    <scope>NUCLEOTIDE SEQUENCE</scope>
    <source>
        <strain evidence="1">ChiSxjej3B15-1167</strain>
    </source>
</reference>
<evidence type="ECO:0000313" key="2">
    <source>
        <dbReference type="Proteomes" id="UP000886805"/>
    </source>
</evidence>